<dbReference type="InterPro" id="IPR036910">
    <property type="entry name" value="HMG_box_dom_sf"/>
</dbReference>
<evidence type="ECO:0000259" key="3">
    <source>
        <dbReference type="PROSITE" id="PS50118"/>
    </source>
</evidence>
<keyword evidence="5" id="KW-1185">Reference proteome</keyword>
<organism evidence="4 5">
    <name type="scientific">Polyporus arcularius HHB13444</name>
    <dbReference type="NCBI Taxonomy" id="1314778"/>
    <lineage>
        <taxon>Eukaryota</taxon>
        <taxon>Fungi</taxon>
        <taxon>Dikarya</taxon>
        <taxon>Basidiomycota</taxon>
        <taxon>Agaricomycotina</taxon>
        <taxon>Agaricomycetes</taxon>
        <taxon>Polyporales</taxon>
        <taxon>Polyporaceae</taxon>
        <taxon>Polyporus</taxon>
    </lineage>
</organism>
<feature type="domain" description="HMG box" evidence="3">
    <location>
        <begin position="106"/>
        <end position="175"/>
    </location>
</feature>
<feature type="region of interest" description="Disordered" evidence="2">
    <location>
        <begin position="1"/>
        <end position="61"/>
    </location>
</feature>
<feature type="DNA-binding region" description="HMG box" evidence="1">
    <location>
        <begin position="106"/>
        <end position="175"/>
    </location>
</feature>
<keyword evidence="1" id="KW-0539">Nucleus</keyword>
<keyword evidence="1" id="KW-0238">DNA-binding</keyword>
<dbReference type="PROSITE" id="PS50118">
    <property type="entry name" value="HMG_BOX_2"/>
    <property type="match status" value="1"/>
</dbReference>
<dbReference type="InterPro" id="IPR009071">
    <property type="entry name" value="HMG_box_dom"/>
</dbReference>
<dbReference type="SMART" id="SM00398">
    <property type="entry name" value="HMG"/>
    <property type="match status" value="1"/>
</dbReference>
<evidence type="ECO:0000256" key="2">
    <source>
        <dbReference type="SAM" id="MobiDB-lite"/>
    </source>
</evidence>
<evidence type="ECO:0000256" key="1">
    <source>
        <dbReference type="PROSITE-ProRule" id="PRU00267"/>
    </source>
</evidence>
<sequence length="590" mass="65401">MFATPAARLGSIRGWSPSDDRPDTLYTTIPSSSNASSSQLTLPPSPSSSIPRALRNRNPIPRSLSLDSDLTAYDDYPEEIHNISRFKNATSLRRYRAKRSKDPNWAPRPPNAFILFRRDFVEKNKGLNLSSAEKKTLSKRAGEAWRALTTEEQRAYFDAAKSEADEHLRRNPGYQFRPVKHSRSESRRNPALRSRREQVEEFIRQASRRRAVNSRGRRDGCPTPGSATSPEPPGTPSSQDSAPHLDVRSRSQSRPGSIPPQLAYPSPLTPGSEDEHGYFATAHVQSTPDLVADRPLYAAPKRTWSYSYPGEVAYSPWEYVQFDDYYTDADERSIHSFDSVQSDPYVGDASPQQMSPNGFGAQMPEPIFMPTPIPSTPSPSFTDADGPLLERRRRAATISMVPPPLTVVTSSLSNWSRDDLVTARMAPCSDGTSAPSSYPSPPQHQAAAFAPQIQATEAGWSQTMPAVHDNHLLAVPIPQDDLDRTPRASLFPQTAHGPIYTAVAPYGLPELDVPQPQPHVSMAPPELFVPLHSDMPYEITGDLESYHHGLREYGIDGQHHDSYGMTVGYETVDYSPYYCLGSASPQEQQS</sequence>
<proteinExistence type="predicted"/>
<feature type="region of interest" description="Disordered" evidence="2">
    <location>
        <begin position="163"/>
        <end position="275"/>
    </location>
</feature>
<evidence type="ECO:0000313" key="4">
    <source>
        <dbReference type="EMBL" id="TFK87710.1"/>
    </source>
</evidence>
<name>A0A5C3PHL1_9APHY</name>
<dbReference type="GO" id="GO:0003677">
    <property type="term" value="F:DNA binding"/>
    <property type="evidence" value="ECO:0007669"/>
    <property type="project" value="UniProtKB-UniRule"/>
</dbReference>
<dbReference type="Pfam" id="PF00505">
    <property type="entry name" value="HMG_box"/>
    <property type="match status" value="1"/>
</dbReference>
<evidence type="ECO:0000313" key="5">
    <source>
        <dbReference type="Proteomes" id="UP000308197"/>
    </source>
</evidence>
<dbReference type="Gene3D" id="1.10.30.10">
    <property type="entry name" value="High mobility group box domain"/>
    <property type="match status" value="1"/>
</dbReference>
<dbReference type="GO" id="GO:0005634">
    <property type="term" value="C:nucleus"/>
    <property type="evidence" value="ECO:0007669"/>
    <property type="project" value="UniProtKB-UniRule"/>
</dbReference>
<accession>A0A5C3PHL1</accession>
<dbReference type="STRING" id="1314778.A0A5C3PHL1"/>
<dbReference type="PANTHER" id="PTHR47658">
    <property type="entry name" value="HIGH MOBILITY GROUP B PROTEIN 12-RELATED"/>
    <property type="match status" value="1"/>
</dbReference>
<feature type="compositionally biased region" description="Basic and acidic residues" evidence="2">
    <location>
        <begin position="182"/>
        <end position="203"/>
    </location>
</feature>
<reference evidence="4 5" key="1">
    <citation type="journal article" date="2019" name="Nat. Ecol. Evol.">
        <title>Megaphylogeny resolves global patterns of mushroom evolution.</title>
        <authorList>
            <person name="Varga T."/>
            <person name="Krizsan K."/>
            <person name="Foldi C."/>
            <person name="Dima B."/>
            <person name="Sanchez-Garcia M."/>
            <person name="Sanchez-Ramirez S."/>
            <person name="Szollosi G.J."/>
            <person name="Szarkandi J.G."/>
            <person name="Papp V."/>
            <person name="Albert L."/>
            <person name="Andreopoulos W."/>
            <person name="Angelini C."/>
            <person name="Antonin V."/>
            <person name="Barry K.W."/>
            <person name="Bougher N.L."/>
            <person name="Buchanan P."/>
            <person name="Buyck B."/>
            <person name="Bense V."/>
            <person name="Catcheside P."/>
            <person name="Chovatia M."/>
            <person name="Cooper J."/>
            <person name="Damon W."/>
            <person name="Desjardin D."/>
            <person name="Finy P."/>
            <person name="Geml J."/>
            <person name="Haridas S."/>
            <person name="Hughes K."/>
            <person name="Justo A."/>
            <person name="Karasinski D."/>
            <person name="Kautmanova I."/>
            <person name="Kiss B."/>
            <person name="Kocsube S."/>
            <person name="Kotiranta H."/>
            <person name="LaButti K.M."/>
            <person name="Lechner B.E."/>
            <person name="Liimatainen K."/>
            <person name="Lipzen A."/>
            <person name="Lukacs Z."/>
            <person name="Mihaltcheva S."/>
            <person name="Morgado L.N."/>
            <person name="Niskanen T."/>
            <person name="Noordeloos M.E."/>
            <person name="Ohm R.A."/>
            <person name="Ortiz-Santana B."/>
            <person name="Ovrebo C."/>
            <person name="Racz N."/>
            <person name="Riley R."/>
            <person name="Savchenko A."/>
            <person name="Shiryaev A."/>
            <person name="Soop K."/>
            <person name="Spirin V."/>
            <person name="Szebenyi C."/>
            <person name="Tomsovsky M."/>
            <person name="Tulloss R.E."/>
            <person name="Uehling J."/>
            <person name="Grigoriev I.V."/>
            <person name="Vagvolgyi C."/>
            <person name="Papp T."/>
            <person name="Martin F.M."/>
            <person name="Miettinen O."/>
            <person name="Hibbett D.S."/>
            <person name="Nagy L.G."/>
        </authorList>
    </citation>
    <scope>NUCLEOTIDE SEQUENCE [LARGE SCALE GENOMIC DNA]</scope>
    <source>
        <strain evidence="4 5">HHB13444</strain>
    </source>
</reference>
<dbReference type="AlphaFoldDB" id="A0A5C3PHL1"/>
<feature type="compositionally biased region" description="Low complexity" evidence="2">
    <location>
        <begin position="31"/>
        <end position="51"/>
    </location>
</feature>
<dbReference type="Proteomes" id="UP000308197">
    <property type="component" value="Unassembled WGS sequence"/>
</dbReference>
<dbReference type="CDD" id="cd01389">
    <property type="entry name" value="HMG-box_ROX1-like"/>
    <property type="match status" value="1"/>
</dbReference>
<dbReference type="SUPFAM" id="SSF47095">
    <property type="entry name" value="HMG-box"/>
    <property type="match status" value="1"/>
</dbReference>
<protein>
    <recommendedName>
        <fullName evidence="3">HMG box domain-containing protein</fullName>
    </recommendedName>
</protein>
<gene>
    <name evidence="4" type="ORF">K466DRAFT_653017</name>
</gene>
<dbReference type="EMBL" id="ML211142">
    <property type="protein sequence ID" value="TFK87710.1"/>
    <property type="molecule type" value="Genomic_DNA"/>
</dbReference>
<dbReference type="InParanoid" id="A0A5C3PHL1"/>